<keyword evidence="3" id="KW-1185">Reference proteome</keyword>
<dbReference type="AlphaFoldDB" id="A0A240EHZ2"/>
<dbReference type="PROSITE" id="PS51186">
    <property type="entry name" value="GNAT"/>
    <property type="match status" value="1"/>
</dbReference>
<keyword evidence="2" id="KW-0808">Transferase</keyword>
<sequence>MKVEIVSAIPAYDAALCAVIQSVGAEFGAIGEGFGPSDPEVLAMSENYSESNRSVYLVALVNGKVVGGCGLAPFGLYDGVCELKKLFLLPETRGLGLGKKLVQQCLSFAREQGYTSCYLDTLASMSAAIRLYEKFGFTHLNSPYEGTLHNGCDVWMLKTLP</sequence>
<dbReference type="PANTHER" id="PTHR43305">
    <property type="entry name" value="FAMILY N-ACETYLTRANSFERASE, PUTATIVE (AFU_ORTHOLOGUE AFUA_2G01380)-RELATED"/>
    <property type="match status" value="1"/>
</dbReference>
<dbReference type="Gene3D" id="3.40.630.30">
    <property type="match status" value="1"/>
</dbReference>
<evidence type="ECO:0000259" key="1">
    <source>
        <dbReference type="PROSITE" id="PS51186"/>
    </source>
</evidence>
<dbReference type="Proteomes" id="UP000219336">
    <property type="component" value="Unassembled WGS sequence"/>
</dbReference>
<dbReference type="GO" id="GO:0016747">
    <property type="term" value="F:acyltransferase activity, transferring groups other than amino-acyl groups"/>
    <property type="evidence" value="ECO:0007669"/>
    <property type="project" value="InterPro"/>
</dbReference>
<dbReference type="InterPro" id="IPR016181">
    <property type="entry name" value="Acyl_CoA_acyltransferase"/>
</dbReference>
<protein>
    <submittedName>
        <fullName evidence="2">Acetyltransferase (GNAT) family protein</fullName>
    </submittedName>
</protein>
<dbReference type="CDD" id="cd04301">
    <property type="entry name" value="NAT_SF"/>
    <property type="match status" value="1"/>
</dbReference>
<dbReference type="SUPFAM" id="SSF55729">
    <property type="entry name" value="Acyl-CoA N-acyltransferases (Nat)"/>
    <property type="match status" value="1"/>
</dbReference>
<dbReference type="EMBL" id="OANU01000022">
    <property type="protein sequence ID" value="SNX48121.1"/>
    <property type="molecule type" value="Genomic_DNA"/>
</dbReference>
<accession>A0A240EHZ2</accession>
<name>A0A240EHZ2_9VIBR</name>
<proteinExistence type="predicted"/>
<dbReference type="InterPro" id="IPR000182">
    <property type="entry name" value="GNAT_dom"/>
</dbReference>
<feature type="domain" description="N-acetyltransferase" evidence="1">
    <location>
        <begin position="3"/>
        <end position="161"/>
    </location>
</feature>
<dbReference type="Pfam" id="PF00583">
    <property type="entry name" value="Acetyltransf_1"/>
    <property type="match status" value="1"/>
</dbReference>
<dbReference type="RefSeq" id="WP_096993328.1">
    <property type="nucleotide sequence ID" value="NZ_JBHSII010000011.1"/>
</dbReference>
<organism evidence="2 3">
    <name type="scientific">Vibrio thalassae</name>
    <dbReference type="NCBI Taxonomy" id="1243014"/>
    <lineage>
        <taxon>Bacteria</taxon>
        <taxon>Pseudomonadati</taxon>
        <taxon>Pseudomonadota</taxon>
        <taxon>Gammaproteobacteria</taxon>
        <taxon>Vibrionales</taxon>
        <taxon>Vibrionaceae</taxon>
        <taxon>Vibrio</taxon>
    </lineage>
</organism>
<evidence type="ECO:0000313" key="2">
    <source>
        <dbReference type="EMBL" id="SNX48121.1"/>
    </source>
</evidence>
<dbReference type="OrthoDB" id="5419426at2"/>
<reference evidence="3" key="1">
    <citation type="submission" date="2016-06" db="EMBL/GenBank/DDBJ databases">
        <authorList>
            <person name="Rodrigo-Torres L."/>
            <person name="Arahal R.D."/>
            <person name="Lucena T."/>
        </authorList>
    </citation>
    <scope>NUCLEOTIDE SEQUENCE [LARGE SCALE GENOMIC DNA]</scope>
    <source>
        <strain evidence="3">CECT8203</strain>
    </source>
</reference>
<dbReference type="InterPro" id="IPR052777">
    <property type="entry name" value="Acetyltransferase_Enz"/>
</dbReference>
<gene>
    <name evidence="2" type="ORF">VTH8203_01739</name>
</gene>
<dbReference type="PANTHER" id="PTHR43305:SF1">
    <property type="entry name" value="FAMILY N-ACETYLTRANSFERASE, PUTATIVE (AFU_ORTHOLOGUE AFUA_2G01380)-RELATED"/>
    <property type="match status" value="1"/>
</dbReference>
<evidence type="ECO:0000313" key="3">
    <source>
        <dbReference type="Proteomes" id="UP000219336"/>
    </source>
</evidence>